<proteinExistence type="predicted"/>
<organism evidence="2 3">
    <name type="scientific">Pelobates cultripes</name>
    <name type="common">Western spadefoot toad</name>
    <dbReference type="NCBI Taxonomy" id="61616"/>
    <lineage>
        <taxon>Eukaryota</taxon>
        <taxon>Metazoa</taxon>
        <taxon>Chordata</taxon>
        <taxon>Craniata</taxon>
        <taxon>Vertebrata</taxon>
        <taxon>Euteleostomi</taxon>
        <taxon>Amphibia</taxon>
        <taxon>Batrachia</taxon>
        <taxon>Anura</taxon>
        <taxon>Pelobatoidea</taxon>
        <taxon>Pelobatidae</taxon>
        <taxon>Pelobates</taxon>
    </lineage>
</organism>
<dbReference type="Proteomes" id="UP001295444">
    <property type="component" value="Chromosome 05"/>
</dbReference>
<name>A0AAD1WAU7_PELCU</name>
<evidence type="ECO:0000313" key="2">
    <source>
        <dbReference type="EMBL" id="CAH2295604.1"/>
    </source>
</evidence>
<sequence>MAAMLGHPLHQADPGIQDWVPRFKNRFDKLCPDFWIRIACNSHATTSLYWTHQRVERPSRDPNAGLTVGKRRSGPAEGPDPS</sequence>
<evidence type="ECO:0000256" key="1">
    <source>
        <dbReference type="SAM" id="MobiDB-lite"/>
    </source>
</evidence>
<gene>
    <name evidence="2" type="ORF">PECUL_23A055566</name>
</gene>
<feature type="region of interest" description="Disordered" evidence="1">
    <location>
        <begin position="51"/>
        <end position="82"/>
    </location>
</feature>
<reference evidence="2" key="1">
    <citation type="submission" date="2022-03" db="EMBL/GenBank/DDBJ databases">
        <authorList>
            <person name="Alioto T."/>
            <person name="Alioto T."/>
            <person name="Gomez Garrido J."/>
        </authorList>
    </citation>
    <scope>NUCLEOTIDE SEQUENCE</scope>
</reference>
<keyword evidence="3" id="KW-1185">Reference proteome</keyword>
<protein>
    <recommendedName>
        <fullName evidence="4">Transposase</fullName>
    </recommendedName>
</protein>
<evidence type="ECO:0008006" key="4">
    <source>
        <dbReference type="Google" id="ProtNLM"/>
    </source>
</evidence>
<dbReference type="AlphaFoldDB" id="A0AAD1WAU7"/>
<evidence type="ECO:0000313" key="3">
    <source>
        <dbReference type="Proteomes" id="UP001295444"/>
    </source>
</evidence>
<accession>A0AAD1WAU7</accession>
<dbReference type="EMBL" id="OW240916">
    <property type="protein sequence ID" value="CAH2295604.1"/>
    <property type="molecule type" value="Genomic_DNA"/>
</dbReference>